<dbReference type="AlphaFoldDB" id="E6PDC6"/>
<dbReference type="EMBL" id="CABL01000001">
    <property type="protein sequence ID" value="CBH74402.1"/>
    <property type="molecule type" value="Genomic_DNA"/>
</dbReference>
<reference evidence="1" key="1">
    <citation type="submission" date="2009-10" db="EMBL/GenBank/DDBJ databases">
        <title>Diversity of trophic interactions inside an arsenic-rich microbial ecosystem.</title>
        <authorList>
            <person name="Bertin P.N."/>
            <person name="Heinrich-Salmeron A."/>
            <person name="Pelletier E."/>
            <person name="Goulhen-Chollet F."/>
            <person name="Arsene-Ploetze F."/>
            <person name="Gallien S."/>
            <person name="Calteau A."/>
            <person name="Vallenet D."/>
            <person name="Casiot C."/>
            <person name="Chane-Woon-Ming B."/>
            <person name="Giloteaux L."/>
            <person name="Barakat M."/>
            <person name="Bonnefoy V."/>
            <person name="Bruneel O."/>
            <person name="Chandler M."/>
            <person name="Cleiss J."/>
            <person name="Duran R."/>
            <person name="Elbaz-Poulichet F."/>
            <person name="Fonknechten N."/>
            <person name="Lauga B."/>
            <person name="Mornico D."/>
            <person name="Ortet P."/>
            <person name="Schaeffer C."/>
            <person name="Siguier P."/>
            <person name="Alexander Thil Smith A."/>
            <person name="Van Dorsselaer A."/>
            <person name="Weissenbach J."/>
            <person name="Medigue C."/>
            <person name="Le Paslier D."/>
        </authorList>
    </citation>
    <scope>NUCLEOTIDE SEQUENCE</scope>
</reference>
<protein>
    <submittedName>
        <fullName evidence="1">Uncharacterized protein</fullName>
    </submittedName>
</protein>
<sequence length="79" mass="8588">MHSMDSTTIPNIKRTNMGMMNPPSSVGYVFIDSIDGFVFLVGPTSFASPGMSELALPNNMHARRASWPPSIPRTSFSPT</sequence>
<evidence type="ECO:0000313" key="1">
    <source>
        <dbReference type="EMBL" id="CBH74402.1"/>
    </source>
</evidence>
<gene>
    <name evidence="1" type="ORF">CARN1_2289</name>
</gene>
<comment type="caution">
    <text evidence="1">The sequence shown here is derived from an EMBL/GenBank/DDBJ whole genome shotgun (WGS) entry which is preliminary data.</text>
</comment>
<name>E6PDC6_9ZZZZ</name>
<accession>E6PDC6</accession>
<organism evidence="1">
    <name type="scientific">mine drainage metagenome</name>
    <dbReference type="NCBI Taxonomy" id="410659"/>
    <lineage>
        <taxon>unclassified sequences</taxon>
        <taxon>metagenomes</taxon>
        <taxon>ecological metagenomes</taxon>
    </lineage>
</organism>
<proteinExistence type="predicted"/>